<comment type="similarity">
    <text evidence="1">Belongs to the thioredoxin family. DsbA subfamily.</text>
</comment>
<evidence type="ECO:0000256" key="7">
    <source>
        <dbReference type="SAM" id="Phobius"/>
    </source>
</evidence>
<dbReference type="Proteomes" id="UP000646244">
    <property type="component" value="Unassembled WGS sequence"/>
</dbReference>
<keyword evidence="7" id="KW-0812">Transmembrane</keyword>
<keyword evidence="4" id="KW-1015">Disulfide bond</keyword>
<feature type="compositionally biased region" description="Basic and acidic residues" evidence="6">
    <location>
        <begin position="16"/>
        <end position="36"/>
    </location>
</feature>
<evidence type="ECO:0000259" key="8">
    <source>
        <dbReference type="Pfam" id="PF13462"/>
    </source>
</evidence>
<dbReference type="Gene3D" id="3.40.30.10">
    <property type="entry name" value="Glutaredoxin"/>
    <property type="match status" value="1"/>
</dbReference>
<name>A0A918WM41_STRCJ</name>
<feature type="transmembrane region" description="Helical" evidence="7">
    <location>
        <begin position="43"/>
        <end position="65"/>
    </location>
</feature>
<feature type="region of interest" description="Disordered" evidence="6">
    <location>
        <begin position="1"/>
        <end position="38"/>
    </location>
</feature>
<evidence type="ECO:0000313" key="10">
    <source>
        <dbReference type="Proteomes" id="UP000646244"/>
    </source>
</evidence>
<keyword evidence="7" id="KW-0472">Membrane</keyword>
<comment type="caution">
    <text evidence="9">The sequence shown here is derived from an EMBL/GenBank/DDBJ whole genome shotgun (WGS) entry which is preliminary data.</text>
</comment>
<dbReference type="PANTHER" id="PTHR13887:SF14">
    <property type="entry name" value="DISULFIDE BOND FORMATION PROTEIN D"/>
    <property type="match status" value="1"/>
</dbReference>
<reference evidence="9" key="1">
    <citation type="journal article" date="2014" name="Int. J. Syst. Evol. Microbiol.">
        <title>Complete genome sequence of Corynebacterium casei LMG S-19264T (=DSM 44701T), isolated from a smear-ripened cheese.</title>
        <authorList>
            <consortium name="US DOE Joint Genome Institute (JGI-PGF)"/>
            <person name="Walter F."/>
            <person name="Albersmeier A."/>
            <person name="Kalinowski J."/>
            <person name="Ruckert C."/>
        </authorList>
    </citation>
    <scope>NUCLEOTIDE SEQUENCE</scope>
    <source>
        <strain evidence="9">JCM 4633</strain>
    </source>
</reference>
<keyword evidence="5" id="KW-0676">Redox-active center</keyword>
<dbReference type="InterPro" id="IPR012336">
    <property type="entry name" value="Thioredoxin-like_fold"/>
</dbReference>
<keyword evidence="3" id="KW-0560">Oxidoreductase</keyword>
<evidence type="ECO:0000256" key="3">
    <source>
        <dbReference type="ARBA" id="ARBA00023002"/>
    </source>
</evidence>
<evidence type="ECO:0000256" key="4">
    <source>
        <dbReference type="ARBA" id="ARBA00023157"/>
    </source>
</evidence>
<dbReference type="PANTHER" id="PTHR13887">
    <property type="entry name" value="GLUTATHIONE S-TRANSFERASE KAPPA"/>
    <property type="match status" value="1"/>
</dbReference>
<proteinExistence type="inferred from homology"/>
<sequence>MRTPGSLYRDVSQKNSDGKRSARERLQEQRQQEESRAKRKRTLIAGVVVVAVLGAGAGIAALVAGSTSGKDNKRKASGPVIAPQGAVGKDALAIPVGDQAAKATLVVYEDFRCPGCGQFENGFRDTIHDLQDKRQLKAEYHLVALIDKNLHGTGSVNAANAAACAQDAGKFLAYHDELYKNQPPETDDAYGKKARLLELAGKVDGLKTPAFEKCVNEGTHDSWVQKSQDNFTTSGLRGTPTVILNGKSLYDDPTKPLTPEKFRQMVAEAQK</sequence>
<evidence type="ECO:0000256" key="1">
    <source>
        <dbReference type="ARBA" id="ARBA00005791"/>
    </source>
</evidence>
<dbReference type="Pfam" id="PF13462">
    <property type="entry name" value="Thioredoxin_4"/>
    <property type="match status" value="1"/>
</dbReference>
<keyword evidence="2" id="KW-0732">Signal</keyword>
<reference evidence="9" key="2">
    <citation type="submission" date="2020-09" db="EMBL/GenBank/DDBJ databases">
        <authorList>
            <person name="Sun Q."/>
            <person name="Ohkuma M."/>
        </authorList>
    </citation>
    <scope>NUCLEOTIDE SEQUENCE</scope>
    <source>
        <strain evidence="9">JCM 4633</strain>
    </source>
</reference>
<protein>
    <submittedName>
        <fullName evidence="9">Membrane protein</fullName>
    </submittedName>
</protein>
<dbReference type="GO" id="GO:0016491">
    <property type="term" value="F:oxidoreductase activity"/>
    <property type="evidence" value="ECO:0007669"/>
    <property type="project" value="UniProtKB-KW"/>
</dbReference>
<gene>
    <name evidence="9" type="ORF">GCM10010507_35300</name>
</gene>
<dbReference type="SUPFAM" id="SSF52833">
    <property type="entry name" value="Thioredoxin-like"/>
    <property type="match status" value="1"/>
</dbReference>
<dbReference type="InterPro" id="IPR036249">
    <property type="entry name" value="Thioredoxin-like_sf"/>
</dbReference>
<evidence type="ECO:0000256" key="5">
    <source>
        <dbReference type="ARBA" id="ARBA00023284"/>
    </source>
</evidence>
<dbReference type="EMBL" id="BMVB01000011">
    <property type="protein sequence ID" value="GHC55790.1"/>
    <property type="molecule type" value="Genomic_DNA"/>
</dbReference>
<evidence type="ECO:0000313" key="9">
    <source>
        <dbReference type="EMBL" id="GHC55790.1"/>
    </source>
</evidence>
<dbReference type="AlphaFoldDB" id="A0A918WM41"/>
<evidence type="ECO:0000256" key="6">
    <source>
        <dbReference type="SAM" id="MobiDB-lite"/>
    </source>
</evidence>
<organism evidence="9 10">
    <name type="scientific">Streptomyces cinnamoneus</name>
    <name type="common">Streptoverticillium cinnamoneum</name>
    <dbReference type="NCBI Taxonomy" id="53446"/>
    <lineage>
        <taxon>Bacteria</taxon>
        <taxon>Bacillati</taxon>
        <taxon>Actinomycetota</taxon>
        <taxon>Actinomycetes</taxon>
        <taxon>Kitasatosporales</taxon>
        <taxon>Streptomycetaceae</taxon>
        <taxon>Streptomyces</taxon>
        <taxon>Streptomyces cinnamoneus group</taxon>
    </lineage>
</organism>
<feature type="domain" description="Thioredoxin-like fold" evidence="8">
    <location>
        <begin position="96"/>
        <end position="266"/>
    </location>
</feature>
<evidence type="ECO:0000256" key="2">
    <source>
        <dbReference type="ARBA" id="ARBA00022729"/>
    </source>
</evidence>
<keyword evidence="7" id="KW-1133">Transmembrane helix</keyword>
<accession>A0A918WM41</accession>